<sequence>MTFHKVNVSKVRKNLDYKVTSYFSKIPIPSHTPDEALKRFTIFTELFYPQYVTWDRLTWEPHPTAKKHLTRWYFFSFFLIMTSLSFFSKILQQILKFEKDPQLSIIAGTFILLFFALSSITVTTIFTFIYKIESLCFVCRNLKNMKNHGHKVKRIDRVGLLFHSLILILVLLPPIASLGPWLHPAIHPTYFWFRDFKFMSENLKIFLRCLIIFILTFHGGFNCVGKYLQYRQLQVIMVELNELLCYALPIWLFLVFLCALMSGYLLVDLANVLPMLILVCSLVIDISAIAIINAIFPLMARIPIRSGDLIKFWKLSQAFSKHRARQLKSCKALKIYLGHFRCLGRGSRMEFLSSILYYTATLVIAV</sequence>
<evidence type="ECO:0000256" key="1">
    <source>
        <dbReference type="SAM" id="Phobius"/>
    </source>
</evidence>
<reference evidence="2 3" key="1">
    <citation type="submission" date="2015-12" db="EMBL/GenBank/DDBJ databases">
        <title>The genome of Folsomia candida.</title>
        <authorList>
            <person name="Faddeeva A."/>
            <person name="Derks M.F."/>
            <person name="Anvar Y."/>
            <person name="Smit S."/>
            <person name="Van Straalen N."/>
            <person name="Roelofs D."/>
        </authorList>
    </citation>
    <scope>NUCLEOTIDE SEQUENCE [LARGE SCALE GENOMIC DNA]</scope>
    <source>
        <strain evidence="2 3">VU population</strain>
        <tissue evidence="2">Whole body</tissue>
    </source>
</reference>
<dbReference type="EMBL" id="LNIX01000001">
    <property type="protein sequence ID" value="OXA65224.1"/>
    <property type="molecule type" value="Genomic_DNA"/>
</dbReference>
<keyword evidence="3" id="KW-1185">Reference proteome</keyword>
<keyword evidence="1" id="KW-1133">Transmembrane helix</keyword>
<name>A0A226F700_FOLCA</name>
<protein>
    <recommendedName>
        <fullName evidence="4">Gustatory receptor</fullName>
    </recommendedName>
</protein>
<keyword evidence="1" id="KW-0812">Transmembrane</keyword>
<feature type="transmembrane region" description="Helical" evidence="1">
    <location>
        <begin position="273"/>
        <end position="296"/>
    </location>
</feature>
<proteinExistence type="predicted"/>
<organism evidence="2 3">
    <name type="scientific">Folsomia candida</name>
    <name type="common">Springtail</name>
    <dbReference type="NCBI Taxonomy" id="158441"/>
    <lineage>
        <taxon>Eukaryota</taxon>
        <taxon>Metazoa</taxon>
        <taxon>Ecdysozoa</taxon>
        <taxon>Arthropoda</taxon>
        <taxon>Hexapoda</taxon>
        <taxon>Collembola</taxon>
        <taxon>Entomobryomorpha</taxon>
        <taxon>Isotomoidea</taxon>
        <taxon>Isotomidae</taxon>
        <taxon>Proisotominae</taxon>
        <taxon>Folsomia</taxon>
    </lineage>
</organism>
<keyword evidence="1" id="KW-0472">Membrane</keyword>
<feature type="transmembrane region" description="Helical" evidence="1">
    <location>
        <begin position="244"/>
        <end position="267"/>
    </location>
</feature>
<gene>
    <name evidence="2" type="ORF">Fcan01_00898</name>
</gene>
<feature type="transmembrane region" description="Helical" evidence="1">
    <location>
        <begin position="103"/>
        <end position="130"/>
    </location>
</feature>
<feature type="transmembrane region" description="Helical" evidence="1">
    <location>
        <begin position="72"/>
        <end position="91"/>
    </location>
</feature>
<evidence type="ECO:0000313" key="2">
    <source>
        <dbReference type="EMBL" id="OXA65224.1"/>
    </source>
</evidence>
<feature type="transmembrane region" description="Helical" evidence="1">
    <location>
        <begin position="205"/>
        <end position="224"/>
    </location>
</feature>
<dbReference type="AlphaFoldDB" id="A0A226F700"/>
<accession>A0A226F700</accession>
<dbReference type="Proteomes" id="UP000198287">
    <property type="component" value="Unassembled WGS sequence"/>
</dbReference>
<feature type="transmembrane region" description="Helical" evidence="1">
    <location>
        <begin position="160"/>
        <end position="182"/>
    </location>
</feature>
<evidence type="ECO:0000313" key="3">
    <source>
        <dbReference type="Proteomes" id="UP000198287"/>
    </source>
</evidence>
<comment type="caution">
    <text evidence="2">The sequence shown here is derived from an EMBL/GenBank/DDBJ whole genome shotgun (WGS) entry which is preliminary data.</text>
</comment>
<evidence type="ECO:0008006" key="4">
    <source>
        <dbReference type="Google" id="ProtNLM"/>
    </source>
</evidence>